<organism evidence="1 2">
    <name type="scientific">Thalassobaculum fulvum</name>
    <dbReference type="NCBI Taxonomy" id="1633335"/>
    <lineage>
        <taxon>Bacteria</taxon>
        <taxon>Pseudomonadati</taxon>
        <taxon>Pseudomonadota</taxon>
        <taxon>Alphaproteobacteria</taxon>
        <taxon>Rhodospirillales</taxon>
        <taxon>Thalassobaculaceae</taxon>
        <taxon>Thalassobaculum</taxon>
    </lineage>
</organism>
<protein>
    <submittedName>
        <fullName evidence="1">Uncharacterized protein</fullName>
    </submittedName>
</protein>
<accession>A0A919CNE5</accession>
<dbReference type="Proteomes" id="UP000630353">
    <property type="component" value="Unassembled WGS sequence"/>
</dbReference>
<dbReference type="EMBL" id="BMZS01000002">
    <property type="protein sequence ID" value="GHD44657.1"/>
    <property type="molecule type" value="Genomic_DNA"/>
</dbReference>
<reference evidence="1" key="1">
    <citation type="journal article" date="2014" name="Int. J. Syst. Evol. Microbiol.">
        <title>Complete genome sequence of Corynebacterium casei LMG S-19264T (=DSM 44701T), isolated from a smear-ripened cheese.</title>
        <authorList>
            <consortium name="US DOE Joint Genome Institute (JGI-PGF)"/>
            <person name="Walter F."/>
            <person name="Albersmeier A."/>
            <person name="Kalinowski J."/>
            <person name="Ruckert C."/>
        </authorList>
    </citation>
    <scope>NUCLEOTIDE SEQUENCE</scope>
    <source>
        <strain evidence="1">KCTC 42651</strain>
    </source>
</reference>
<gene>
    <name evidence="1" type="ORF">GCM10017083_12310</name>
</gene>
<proteinExistence type="predicted"/>
<dbReference type="RefSeq" id="WP_229836481.1">
    <property type="nucleotide sequence ID" value="NZ_BMZS01000002.1"/>
</dbReference>
<keyword evidence="2" id="KW-1185">Reference proteome</keyword>
<reference evidence="1" key="2">
    <citation type="submission" date="2020-09" db="EMBL/GenBank/DDBJ databases">
        <authorList>
            <person name="Sun Q."/>
            <person name="Kim S."/>
        </authorList>
    </citation>
    <scope>NUCLEOTIDE SEQUENCE</scope>
    <source>
        <strain evidence="1">KCTC 42651</strain>
    </source>
</reference>
<evidence type="ECO:0000313" key="1">
    <source>
        <dbReference type="EMBL" id="GHD44657.1"/>
    </source>
</evidence>
<dbReference type="SUPFAM" id="SSF52833">
    <property type="entry name" value="Thioredoxin-like"/>
    <property type="match status" value="1"/>
</dbReference>
<sequence length="96" mass="10608">MLAQPGCAWCLRFDEEIAPGYPHTAEGRRAPLRRVDITEPWPGDLAGIAPERLTPTFVLLADDGTEVARLRGYPGDNFFWPLLGEMMEKLGPAPAM</sequence>
<evidence type="ECO:0000313" key="2">
    <source>
        <dbReference type="Proteomes" id="UP000630353"/>
    </source>
</evidence>
<dbReference type="InterPro" id="IPR036249">
    <property type="entry name" value="Thioredoxin-like_sf"/>
</dbReference>
<name>A0A919CNE5_9PROT</name>
<dbReference type="AlphaFoldDB" id="A0A919CNE5"/>
<comment type="caution">
    <text evidence="1">The sequence shown here is derived from an EMBL/GenBank/DDBJ whole genome shotgun (WGS) entry which is preliminary data.</text>
</comment>
<dbReference type="Gene3D" id="3.40.30.10">
    <property type="entry name" value="Glutaredoxin"/>
    <property type="match status" value="1"/>
</dbReference>